<dbReference type="GO" id="GO:0050661">
    <property type="term" value="F:NADP binding"/>
    <property type="evidence" value="ECO:0007669"/>
    <property type="project" value="InterPro"/>
</dbReference>
<comment type="caution">
    <text evidence="3">The sequence shown here is derived from an EMBL/GenBank/DDBJ whole genome shotgun (WGS) entry which is preliminary data.</text>
</comment>
<dbReference type="Pfam" id="PF21761">
    <property type="entry name" value="RedAm-like_C"/>
    <property type="match status" value="1"/>
</dbReference>
<sequence length="292" mass="30768">MTAGDRSPVTVIGLGPMGSALTRAFVDAGHRTTVWHRSHQRPDEPAANGAIRAATLVEAVSASPMVVVRVVDHRAMREIVNSLGDTTGRVLVNLTAGTAEEARDTASWAASRGVGYLDGAILTTAEELGADTTLTFYGGPKELYQEHEPTLAALGGTCTYLGDDVGLPALYEVALLGVMWSAWAGLLHGLSLVSTEHLAATDFLPHATRWLRRVVGSVPELTAGVDLGEYPGTTLGHQAVVVERLLAASRAGGVDDGLPRFLLARVEQAIRRGHAGDGFASLIEVLRDPHSD</sequence>
<evidence type="ECO:0000313" key="3">
    <source>
        <dbReference type="EMBL" id="ROP35658.1"/>
    </source>
</evidence>
<keyword evidence="4" id="KW-1185">Reference proteome</keyword>
<name>A0A3N1GZJ0_9PSEU</name>
<dbReference type="InterPro" id="IPR006115">
    <property type="entry name" value="6PGDH_NADP-bd"/>
</dbReference>
<dbReference type="Proteomes" id="UP000268727">
    <property type="component" value="Unassembled WGS sequence"/>
</dbReference>
<evidence type="ECO:0000259" key="2">
    <source>
        <dbReference type="Pfam" id="PF21761"/>
    </source>
</evidence>
<organism evidence="3 4">
    <name type="scientific">Saccharothrix texasensis</name>
    <dbReference type="NCBI Taxonomy" id="103734"/>
    <lineage>
        <taxon>Bacteria</taxon>
        <taxon>Bacillati</taxon>
        <taxon>Actinomycetota</taxon>
        <taxon>Actinomycetes</taxon>
        <taxon>Pseudonocardiales</taxon>
        <taxon>Pseudonocardiaceae</taxon>
        <taxon>Saccharothrix</taxon>
    </lineage>
</organism>
<dbReference type="Gene3D" id="3.40.50.720">
    <property type="entry name" value="NAD(P)-binding Rossmann-like Domain"/>
    <property type="match status" value="1"/>
</dbReference>
<accession>A0A3N1GZJ0</accession>
<dbReference type="PANTHER" id="PTHR43580:SF2">
    <property type="entry name" value="CYTOKINE-LIKE NUCLEAR FACTOR N-PAC"/>
    <property type="match status" value="1"/>
</dbReference>
<evidence type="ECO:0000313" key="4">
    <source>
        <dbReference type="Proteomes" id="UP000268727"/>
    </source>
</evidence>
<dbReference type="InterPro" id="IPR013328">
    <property type="entry name" value="6PGD_dom2"/>
</dbReference>
<dbReference type="SUPFAM" id="SSF51735">
    <property type="entry name" value="NAD(P)-binding Rossmann-fold domains"/>
    <property type="match status" value="1"/>
</dbReference>
<dbReference type="InterPro" id="IPR048666">
    <property type="entry name" value="RedAm-like_C"/>
</dbReference>
<feature type="domain" description="NADPH-dependent reductive aminase-like C-terminal" evidence="2">
    <location>
        <begin position="164"/>
        <end position="287"/>
    </location>
</feature>
<dbReference type="Gene3D" id="1.10.1040.10">
    <property type="entry name" value="N-(1-d-carboxylethyl)-l-norvaline Dehydrogenase, domain 2"/>
    <property type="match status" value="1"/>
</dbReference>
<feature type="domain" description="6-phosphogluconate dehydrogenase NADP-binding" evidence="1">
    <location>
        <begin position="9"/>
        <end position="162"/>
    </location>
</feature>
<proteinExistence type="predicted"/>
<evidence type="ECO:0000259" key="1">
    <source>
        <dbReference type="Pfam" id="PF03446"/>
    </source>
</evidence>
<gene>
    <name evidence="3" type="ORF">EDD40_0897</name>
</gene>
<dbReference type="InterPro" id="IPR036291">
    <property type="entry name" value="NAD(P)-bd_dom_sf"/>
</dbReference>
<reference evidence="3 4" key="1">
    <citation type="submission" date="2018-11" db="EMBL/GenBank/DDBJ databases">
        <title>Sequencing the genomes of 1000 actinobacteria strains.</title>
        <authorList>
            <person name="Klenk H.-P."/>
        </authorList>
    </citation>
    <scope>NUCLEOTIDE SEQUENCE [LARGE SCALE GENOMIC DNA]</scope>
    <source>
        <strain evidence="3 4">DSM 44231</strain>
    </source>
</reference>
<dbReference type="PANTHER" id="PTHR43580">
    <property type="entry name" value="OXIDOREDUCTASE GLYR1-RELATED"/>
    <property type="match status" value="1"/>
</dbReference>
<dbReference type="AlphaFoldDB" id="A0A3N1GZJ0"/>
<protein>
    <submittedName>
        <fullName evidence="3">6-phosphogluconate dehydrogenase-like protein</fullName>
    </submittedName>
</protein>
<dbReference type="Pfam" id="PF03446">
    <property type="entry name" value="NAD_binding_2"/>
    <property type="match status" value="1"/>
</dbReference>
<dbReference type="InterPro" id="IPR051265">
    <property type="entry name" value="HIBADH-related_NP60_sf"/>
</dbReference>
<dbReference type="EMBL" id="RJKM01000001">
    <property type="protein sequence ID" value="ROP35658.1"/>
    <property type="molecule type" value="Genomic_DNA"/>
</dbReference>
<dbReference type="OrthoDB" id="9135493at2"/>